<feature type="region of interest" description="Disordered" evidence="1">
    <location>
        <begin position="768"/>
        <end position="1138"/>
    </location>
</feature>
<feature type="compositionally biased region" description="Pro residues" evidence="1">
    <location>
        <begin position="71"/>
        <end position="85"/>
    </location>
</feature>
<evidence type="ECO:0000259" key="2">
    <source>
        <dbReference type="Pfam" id="PF08101"/>
    </source>
</evidence>
<feature type="compositionally biased region" description="Polar residues" evidence="1">
    <location>
        <begin position="772"/>
        <end position="795"/>
    </location>
</feature>
<feature type="compositionally biased region" description="Polar residues" evidence="1">
    <location>
        <begin position="96"/>
        <end position="105"/>
    </location>
</feature>
<dbReference type="STRING" id="1296100.A0A1B9FTN4"/>
<evidence type="ECO:0000256" key="1">
    <source>
        <dbReference type="SAM" id="MobiDB-lite"/>
    </source>
</evidence>
<dbReference type="PANTHER" id="PTHR28093:SF1">
    <property type="entry name" value="MORPHOGENESIS-RELATED PROTEIN MSB1"/>
    <property type="match status" value="1"/>
</dbReference>
<gene>
    <name evidence="3" type="ORF">I302_07771</name>
    <name evidence="4" type="ORF">I302_108634</name>
</gene>
<dbReference type="InterPro" id="IPR037508">
    <property type="entry name" value="Msb1/Mug8"/>
</dbReference>
<name>A0A1B9FTN4_9TREE</name>
<feature type="compositionally biased region" description="Basic and acidic residues" evidence="1">
    <location>
        <begin position="1000"/>
        <end position="1015"/>
    </location>
</feature>
<feature type="region of interest" description="Disordered" evidence="1">
    <location>
        <begin position="1"/>
        <end position="105"/>
    </location>
</feature>
<feature type="compositionally biased region" description="Low complexity" evidence="1">
    <location>
        <begin position="871"/>
        <end position="880"/>
    </location>
</feature>
<proteinExistence type="predicted"/>
<dbReference type="SUPFAM" id="SSF48350">
    <property type="entry name" value="GTPase activation domain, GAP"/>
    <property type="match status" value="1"/>
</dbReference>
<evidence type="ECO:0000313" key="3">
    <source>
        <dbReference type="EMBL" id="OCF22129.1"/>
    </source>
</evidence>
<feature type="domain" description="Meiotically up-regulated protein Msb1/Mug8" evidence="2">
    <location>
        <begin position="136"/>
        <end position="355"/>
    </location>
</feature>
<feature type="compositionally biased region" description="Polar residues" evidence="1">
    <location>
        <begin position="1"/>
        <end position="10"/>
    </location>
</feature>
<feature type="region of interest" description="Disordered" evidence="1">
    <location>
        <begin position="732"/>
        <end position="753"/>
    </location>
</feature>
<protein>
    <recommendedName>
        <fullName evidence="2">Meiotically up-regulated protein Msb1/Mug8 domain-containing protein</fullName>
    </recommendedName>
</protein>
<reference evidence="3" key="1">
    <citation type="submission" date="2013-07" db="EMBL/GenBank/DDBJ databases">
        <title>The Genome Sequence of Cryptococcus bestiolae CBS10118.</title>
        <authorList>
            <consortium name="The Broad Institute Genome Sequencing Platform"/>
            <person name="Cuomo C."/>
            <person name="Litvintseva A."/>
            <person name="Chen Y."/>
            <person name="Heitman J."/>
            <person name="Sun S."/>
            <person name="Springer D."/>
            <person name="Dromer F."/>
            <person name="Young S.K."/>
            <person name="Zeng Q."/>
            <person name="Gargeya S."/>
            <person name="Fitzgerald M."/>
            <person name="Abouelleil A."/>
            <person name="Alvarado L."/>
            <person name="Berlin A.M."/>
            <person name="Chapman S.B."/>
            <person name="Dewar J."/>
            <person name="Goldberg J."/>
            <person name="Griggs A."/>
            <person name="Gujja S."/>
            <person name="Hansen M."/>
            <person name="Howarth C."/>
            <person name="Imamovic A."/>
            <person name="Larimer J."/>
            <person name="McCowan C."/>
            <person name="Murphy C."/>
            <person name="Pearson M."/>
            <person name="Priest M."/>
            <person name="Roberts A."/>
            <person name="Saif S."/>
            <person name="Shea T."/>
            <person name="Sykes S."/>
            <person name="Wortman J."/>
            <person name="Nusbaum C."/>
            <person name="Birren B."/>
        </authorList>
    </citation>
    <scope>NUCLEOTIDE SEQUENCE [LARGE SCALE GENOMIC DNA]</scope>
    <source>
        <strain evidence="3">CBS 10118</strain>
    </source>
</reference>
<dbReference type="VEuPathDB" id="FungiDB:I302_07771"/>
<reference evidence="3" key="3">
    <citation type="submission" date="2014-01" db="EMBL/GenBank/DDBJ databases">
        <title>Evolution of pathogenesis and genome organization in the Tremellales.</title>
        <authorList>
            <person name="Cuomo C."/>
            <person name="Litvintseva A."/>
            <person name="Heitman J."/>
            <person name="Chen Y."/>
            <person name="Sun S."/>
            <person name="Springer D."/>
            <person name="Dromer F."/>
            <person name="Young S."/>
            <person name="Zeng Q."/>
            <person name="Chapman S."/>
            <person name="Gujja S."/>
            <person name="Saif S."/>
            <person name="Birren B."/>
        </authorList>
    </citation>
    <scope>NUCLEOTIDE SEQUENCE</scope>
    <source>
        <strain evidence="3">CBS 10118</strain>
    </source>
</reference>
<dbReference type="AlphaFoldDB" id="A0A1B9FTN4"/>
<evidence type="ECO:0000313" key="5">
    <source>
        <dbReference type="Proteomes" id="UP000092730"/>
    </source>
</evidence>
<feature type="compositionally biased region" description="Basic and acidic residues" evidence="1">
    <location>
        <begin position="837"/>
        <end position="869"/>
    </location>
</feature>
<dbReference type="Proteomes" id="UP000092730">
    <property type="component" value="Chromosome 8"/>
</dbReference>
<feature type="compositionally biased region" description="Basic and acidic residues" evidence="1">
    <location>
        <begin position="886"/>
        <end position="897"/>
    </location>
</feature>
<reference evidence="4" key="2">
    <citation type="submission" date="2013-07" db="EMBL/GenBank/DDBJ databases">
        <authorList>
            <consortium name="The Broad Institute Genome Sequencing Platform"/>
            <person name="Cuomo C."/>
            <person name="Litvintseva A."/>
            <person name="Chen Y."/>
            <person name="Heitman J."/>
            <person name="Sun S."/>
            <person name="Springer D."/>
            <person name="Dromer F."/>
            <person name="Young S.K."/>
            <person name="Zeng Q."/>
            <person name="Gargeya S."/>
            <person name="Fitzgerald M."/>
            <person name="Abouelleil A."/>
            <person name="Alvarado L."/>
            <person name="Berlin A.M."/>
            <person name="Chapman S.B."/>
            <person name="Dewar J."/>
            <person name="Goldberg J."/>
            <person name="Griggs A."/>
            <person name="Gujja S."/>
            <person name="Hansen M."/>
            <person name="Howarth C."/>
            <person name="Imamovic A."/>
            <person name="Larimer J."/>
            <person name="McCowan C."/>
            <person name="Murphy C."/>
            <person name="Pearson M."/>
            <person name="Priest M."/>
            <person name="Roberts A."/>
            <person name="Saif S."/>
            <person name="Shea T."/>
            <person name="Sykes S."/>
            <person name="Wortman J."/>
            <person name="Nusbaum C."/>
            <person name="Birren B."/>
        </authorList>
    </citation>
    <scope>NUCLEOTIDE SEQUENCE</scope>
    <source>
        <strain evidence="4">CBS 10118</strain>
    </source>
</reference>
<dbReference type="EMBL" id="KI894025">
    <property type="protein sequence ID" value="OCF22129.1"/>
    <property type="molecule type" value="Genomic_DNA"/>
</dbReference>
<feature type="compositionally biased region" description="Basic and acidic residues" evidence="1">
    <location>
        <begin position="808"/>
        <end position="820"/>
    </location>
</feature>
<dbReference type="InterPro" id="IPR008936">
    <property type="entry name" value="Rho_GTPase_activation_prot"/>
</dbReference>
<accession>A0A1B9FTN4</accession>
<keyword evidence="5" id="KW-1185">Reference proteome</keyword>
<dbReference type="Gene3D" id="1.10.555.10">
    <property type="entry name" value="Rho GTPase activation protein"/>
    <property type="match status" value="1"/>
</dbReference>
<dbReference type="EMBL" id="CP144548">
    <property type="protein sequence ID" value="WVW86584.1"/>
    <property type="molecule type" value="Genomic_DNA"/>
</dbReference>
<dbReference type="InterPro" id="IPR012965">
    <property type="entry name" value="Msb1/Mug8_dom"/>
</dbReference>
<reference evidence="4" key="4">
    <citation type="submission" date="2024-02" db="EMBL/GenBank/DDBJ databases">
        <title>Comparative genomics of Cryptococcus and Kwoniella reveals pathogenesis evolution and contrasting modes of karyotype evolution via chromosome fusion or intercentromeric recombination.</title>
        <authorList>
            <person name="Coelho M.A."/>
            <person name="David-Palma M."/>
            <person name="Shea T."/>
            <person name="Bowers K."/>
            <person name="McGinley-Smith S."/>
            <person name="Mohammad A.W."/>
            <person name="Gnirke A."/>
            <person name="Yurkov A.M."/>
            <person name="Nowrousian M."/>
            <person name="Sun S."/>
            <person name="Cuomo C.A."/>
            <person name="Heitman J."/>
        </authorList>
    </citation>
    <scope>NUCLEOTIDE SEQUENCE</scope>
    <source>
        <strain evidence="4">CBS 10118</strain>
    </source>
</reference>
<sequence>MPSIFSRSASTPKKGKLPPTPPVSGPLATPPRGATVSSARGYQTGVGEFGTIPGNVSKTLPNRPSQQQQPLTPPHSPEGSPPLLPPKHTFLPTHITPHTTSNNSVDSFSYHSDEVTGLRQYGFLGGVGSRVTLGLNEVGRVLDLVSRELIRRGLTTPMLFSNQALELSQTRTKMLIQAYLDTLTSNSRTKYETLKQDVKFAKEHELAWLLRWSLSRITRIKEGVKEICHGVLEWEAYEEWRGRERAAGYPTDAFPFLALILPNEVYNLIITPLFHLLSRFAAHSHLSGLTPHALSSLFAPLLFDIPTSSTAMQAHSHYVRAASATEHLLLAYIRSTSAKGSLGLADLPFRLKEWVTGYPAMVASDGDLARGGPRKGARVVRCERASRTVRAYSKDLVCQAELWVNDLPIGDKWDAWDRVTWKSRRGEMSRPKFSASFRRRMVVKENLPLPSSSIGGDRPMSYGSATKPSLDGGLSRNQTQRSRKGRLATIEDDNNEEGRWSSLAGKEWSMFEEGGFDAPSLGITKDGKGDIRNRLQFDLTESAKMSIAERRRTMDWSEFASPSGGFNRTDPLLDVSLTFSATIEKEITDWPKERDELRRRLHKSQKDSIPFNYDTTPRLGVNAFPDPNARVDDKGRIHVEVAFVDCWADLIVGGGWMDREELTFREANWALIEYKAKPSRIDPRTQDNDPLGDPRKSELYFLFEERVPPEYQQALLTPAQKKSAFGLFTPKSKKRNQMVQSDTVRSRLGQGWGDEDFDRMLLHREQPKKVTLTKSASDQPHTSVWHMSNDTNTPVSPEKPRPIRRTRSSSEKNDDPKLNDTKGLFLGSGKKTMRRVKSNESKENHSPTKEKFSRREKKNQKEQDVEFELHSASGVSSSEPSPKDGVNGKKKDEEKWMDILVANGARRMDRQDALPPIPHGDRGNMGLPVSPHPPARHPSPLPDQHTPPQERSSEEASTPRAGPPERQRSIRRKAVPSDEEDQDLGEGFEPVSPTSQNFSHSEEEGEHLPNPHAQEDEGPELLAPIPRRSHRDTRDTIHGIVDQYNRDSTGDNLEPYDHEEDGERRKRRRDSGESDSRFDDSLEDGLEPPEKGLIFDLTPGREPSPARYKHGEPLQFVGEEPEEEDDYFQQRSGRVVHD</sequence>
<dbReference type="OrthoDB" id="3362494at2759"/>
<organism evidence="3">
    <name type="scientific">Kwoniella bestiolae CBS 10118</name>
    <dbReference type="NCBI Taxonomy" id="1296100"/>
    <lineage>
        <taxon>Eukaryota</taxon>
        <taxon>Fungi</taxon>
        <taxon>Dikarya</taxon>
        <taxon>Basidiomycota</taxon>
        <taxon>Agaricomycotina</taxon>
        <taxon>Tremellomycetes</taxon>
        <taxon>Tremellales</taxon>
        <taxon>Cryptococcaceae</taxon>
        <taxon>Kwoniella</taxon>
    </lineage>
</organism>
<dbReference type="PANTHER" id="PTHR28093">
    <property type="entry name" value="MORPHOGENESIS-RELATED PROTEIN MSB1"/>
    <property type="match status" value="1"/>
</dbReference>
<evidence type="ECO:0000313" key="4">
    <source>
        <dbReference type="EMBL" id="WVW86584.1"/>
    </source>
</evidence>
<dbReference type="RefSeq" id="XP_019043199.1">
    <property type="nucleotide sequence ID" value="XM_019194363.1"/>
</dbReference>
<feature type="region of interest" description="Disordered" evidence="1">
    <location>
        <begin position="448"/>
        <end position="499"/>
    </location>
</feature>
<dbReference type="GeneID" id="30212170"/>
<dbReference type="KEGG" id="kbi:30212170"/>
<feature type="compositionally biased region" description="Pro residues" evidence="1">
    <location>
        <begin position="930"/>
        <end position="941"/>
    </location>
</feature>
<feature type="compositionally biased region" description="Polar residues" evidence="1">
    <location>
        <begin position="54"/>
        <end position="70"/>
    </location>
</feature>
<dbReference type="Pfam" id="PF08101">
    <property type="entry name" value="Msb1-Mug8_dom"/>
    <property type="match status" value="1"/>
</dbReference>
<feature type="compositionally biased region" description="Acidic residues" evidence="1">
    <location>
        <begin position="977"/>
        <end position="986"/>
    </location>
</feature>
<feature type="compositionally biased region" description="Basic and acidic residues" evidence="1">
    <location>
        <begin position="1070"/>
        <end position="1080"/>
    </location>
</feature>